<sequence length="201" mass="21554">MPRPHIVVSRAGQRQVGELATLWIESALAAGMTHDLAARTAGTARVADALRRPGTAAYLATLDGRPLGFAVVNERQHGLLEPPALALDELFVIPEGRRQGVAGQLLAAVARHAESTGHDLVFANVATTDKVGNRYFARLGFGQQATRRVVPTTVLRRKLSPEDAEARDVLLGRRRTIRARAVRQSGATPARGLVLRRPAAG</sequence>
<dbReference type="InterPro" id="IPR016181">
    <property type="entry name" value="Acyl_CoA_acyltransferase"/>
</dbReference>
<keyword evidence="1" id="KW-0808">Transferase</keyword>
<evidence type="ECO:0000259" key="3">
    <source>
        <dbReference type="PROSITE" id="PS51186"/>
    </source>
</evidence>
<comment type="caution">
    <text evidence="4">The sequence shown here is derived from an EMBL/GenBank/DDBJ whole genome shotgun (WGS) entry which is preliminary data.</text>
</comment>
<dbReference type="PROSITE" id="PS51186">
    <property type="entry name" value="GNAT"/>
    <property type="match status" value="1"/>
</dbReference>
<reference evidence="5" key="1">
    <citation type="journal article" date="2019" name="Int. J. Syst. Evol. Microbiol.">
        <title>The Global Catalogue of Microorganisms (GCM) 10K type strain sequencing project: providing services to taxonomists for standard genome sequencing and annotation.</title>
        <authorList>
            <consortium name="The Broad Institute Genomics Platform"/>
            <consortium name="The Broad Institute Genome Sequencing Center for Infectious Disease"/>
            <person name="Wu L."/>
            <person name="Ma J."/>
        </authorList>
    </citation>
    <scope>NUCLEOTIDE SEQUENCE [LARGE SCALE GENOMIC DNA]</scope>
    <source>
        <strain evidence="5">JCM 15591</strain>
    </source>
</reference>
<evidence type="ECO:0000256" key="1">
    <source>
        <dbReference type="ARBA" id="ARBA00022679"/>
    </source>
</evidence>
<proteinExistence type="predicted"/>
<organism evidence="4 5">
    <name type="scientific">Nostocoides vanveenii</name>
    <dbReference type="NCBI Taxonomy" id="330835"/>
    <lineage>
        <taxon>Bacteria</taxon>
        <taxon>Bacillati</taxon>
        <taxon>Actinomycetota</taxon>
        <taxon>Actinomycetes</taxon>
        <taxon>Micrococcales</taxon>
        <taxon>Intrasporangiaceae</taxon>
        <taxon>Nostocoides</taxon>
    </lineage>
</organism>
<keyword evidence="5" id="KW-1185">Reference proteome</keyword>
<dbReference type="InterPro" id="IPR000182">
    <property type="entry name" value="GNAT_dom"/>
</dbReference>
<gene>
    <name evidence="4" type="ORF">GCM10009810_19190</name>
</gene>
<dbReference type="SUPFAM" id="SSF55729">
    <property type="entry name" value="Acyl-CoA N-acyltransferases (Nat)"/>
    <property type="match status" value="1"/>
</dbReference>
<evidence type="ECO:0000256" key="2">
    <source>
        <dbReference type="ARBA" id="ARBA00023315"/>
    </source>
</evidence>
<dbReference type="PANTHER" id="PTHR43877">
    <property type="entry name" value="AMINOALKYLPHOSPHONATE N-ACETYLTRANSFERASE-RELATED-RELATED"/>
    <property type="match status" value="1"/>
</dbReference>
<dbReference type="Proteomes" id="UP001501475">
    <property type="component" value="Unassembled WGS sequence"/>
</dbReference>
<name>A0ABP4WS30_9MICO</name>
<protein>
    <recommendedName>
        <fullName evidence="3">N-acetyltransferase domain-containing protein</fullName>
    </recommendedName>
</protein>
<dbReference type="CDD" id="cd04301">
    <property type="entry name" value="NAT_SF"/>
    <property type="match status" value="1"/>
</dbReference>
<dbReference type="Pfam" id="PF00583">
    <property type="entry name" value="Acetyltransf_1"/>
    <property type="match status" value="1"/>
</dbReference>
<feature type="domain" description="N-acetyltransferase" evidence="3">
    <location>
        <begin position="17"/>
        <end position="160"/>
    </location>
</feature>
<dbReference type="EMBL" id="BAAAPN010000045">
    <property type="protein sequence ID" value="GAA1759939.1"/>
    <property type="molecule type" value="Genomic_DNA"/>
</dbReference>
<evidence type="ECO:0000313" key="5">
    <source>
        <dbReference type="Proteomes" id="UP001501475"/>
    </source>
</evidence>
<dbReference type="RefSeq" id="WP_344065337.1">
    <property type="nucleotide sequence ID" value="NZ_BAAAPN010000045.1"/>
</dbReference>
<keyword evidence="2" id="KW-0012">Acyltransferase</keyword>
<accession>A0ABP4WS30</accession>
<dbReference type="Gene3D" id="3.40.630.30">
    <property type="match status" value="1"/>
</dbReference>
<dbReference type="InterPro" id="IPR050832">
    <property type="entry name" value="Bact_Acetyltransf"/>
</dbReference>
<evidence type="ECO:0000313" key="4">
    <source>
        <dbReference type="EMBL" id="GAA1759939.1"/>
    </source>
</evidence>